<accession>A0A1I6H3L4</accession>
<evidence type="ECO:0000313" key="3">
    <source>
        <dbReference type="Proteomes" id="UP000199658"/>
    </source>
</evidence>
<dbReference type="OrthoDB" id="1113830at2"/>
<dbReference type="SUPFAM" id="SSF69593">
    <property type="entry name" value="Glycerol-3-phosphate (1)-acyltransferase"/>
    <property type="match status" value="1"/>
</dbReference>
<organism evidence="2 3">
    <name type="scientific">Litoreibacter janthinus</name>
    <dbReference type="NCBI Taxonomy" id="670154"/>
    <lineage>
        <taxon>Bacteria</taxon>
        <taxon>Pseudomonadati</taxon>
        <taxon>Pseudomonadota</taxon>
        <taxon>Alphaproteobacteria</taxon>
        <taxon>Rhodobacterales</taxon>
        <taxon>Roseobacteraceae</taxon>
        <taxon>Litoreibacter</taxon>
    </lineage>
</organism>
<dbReference type="STRING" id="670154.SAMN04488002_2460"/>
<proteinExistence type="predicted"/>
<dbReference type="InterPro" id="IPR045746">
    <property type="entry name" value="ACT14924-like_Acyltransf_dom"/>
</dbReference>
<reference evidence="3" key="1">
    <citation type="submission" date="2016-10" db="EMBL/GenBank/DDBJ databases">
        <authorList>
            <person name="Varghese N."/>
            <person name="Submissions S."/>
        </authorList>
    </citation>
    <scope>NUCLEOTIDE SEQUENCE [LARGE SCALE GENOMIC DNA]</scope>
    <source>
        <strain evidence="3">DSM 26921</strain>
    </source>
</reference>
<dbReference type="RefSeq" id="WP_090217166.1">
    <property type="nucleotide sequence ID" value="NZ_FOYO01000001.1"/>
</dbReference>
<dbReference type="CDD" id="cd07986">
    <property type="entry name" value="LPLAT_ACT14924-like"/>
    <property type="match status" value="1"/>
</dbReference>
<dbReference type="GO" id="GO:0016746">
    <property type="term" value="F:acyltransferase activity"/>
    <property type="evidence" value="ECO:0007669"/>
    <property type="project" value="InterPro"/>
</dbReference>
<name>A0A1I6H3L4_9RHOB</name>
<gene>
    <name evidence="2" type="ORF">SAMN04488002_2460</name>
</gene>
<evidence type="ECO:0000313" key="2">
    <source>
        <dbReference type="EMBL" id="SFR49024.1"/>
    </source>
</evidence>
<dbReference type="EMBL" id="FOYO01000001">
    <property type="protein sequence ID" value="SFR49024.1"/>
    <property type="molecule type" value="Genomic_DNA"/>
</dbReference>
<protein>
    <submittedName>
        <fullName evidence="2">Putative hemolysin</fullName>
    </submittedName>
</protein>
<dbReference type="AlphaFoldDB" id="A0A1I6H3L4"/>
<sequence length="295" mass="32560">MNQAPREISYAHAARSRGGRALIRVLENTTGRIRMIRRARGYEQEVAAGADFWEVMTERYGLTLEVMGGAPANIPSTGPLITIANHPYGILDGLMMGHILSHTRGDFRILANAVFRKAEDINKIILPISFDQSKEAVAQNVATRKEALSYLGDGGAVGVFPGGTVSTSAKPFGEPIDPAWRTFTAKLIAKSEAAVVPIYFAGSNSRLFQLASHAHPTLRLALLIKEFKRRVDEPVRVVIGDPIPKEALEPYYKDPKAMMDFLRRSTYELAPEPLSSLDYGYEFEDRWKQKANGAG</sequence>
<dbReference type="Proteomes" id="UP000199658">
    <property type="component" value="Unassembled WGS sequence"/>
</dbReference>
<dbReference type="SMART" id="SM00563">
    <property type="entry name" value="PlsC"/>
    <property type="match status" value="1"/>
</dbReference>
<feature type="domain" description="Phospholipid/glycerol acyltransferase" evidence="1">
    <location>
        <begin position="80"/>
        <end position="203"/>
    </location>
</feature>
<dbReference type="Pfam" id="PF19576">
    <property type="entry name" value="Acyltransf_2"/>
    <property type="match status" value="1"/>
</dbReference>
<keyword evidence="3" id="KW-1185">Reference proteome</keyword>
<evidence type="ECO:0000259" key="1">
    <source>
        <dbReference type="SMART" id="SM00563"/>
    </source>
</evidence>
<dbReference type="InterPro" id="IPR002123">
    <property type="entry name" value="Plipid/glycerol_acylTrfase"/>
</dbReference>